<evidence type="ECO:0000313" key="1">
    <source>
        <dbReference type="EMBL" id="ART61134.1"/>
    </source>
</evidence>
<dbReference type="EMBL" id="CP021367">
    <property type="protein sequence ID" value="ART61134.1"/>
    <property type="molecule type" value="Genomic_DNA"/>
</dbReference>
<dbReference type="KEGG" id="acip:CBP36_19385"/>
<protein>
    <recommendedName>
        <fullName evidence="3">Phosphohydrolase</fullName>
    </recommendedName>
</protein>
<name>A0A240UI02_9BURK</name>
<geneLocation type="plasmid" evidence="1 2">
    <name>pACP4.1</name>
</geneLocation>
<dbReference type="KEGG" id="acis:CBP35_19340"/>
<dbReference type="AlphaFoldDB" id="A0A240UI02"/>
<dbReference type="Gene3D" id="1.10.3210.10">
    <property type="entry name" value="Hypothetical protein af1432"/>
    <property type="match status" value="1"/>
</dbReference>
<dbReference type="OrthoDB" id="9802385at2"/>
<dbReference type="Proteomes" id="UP000194440">
    <property type="component" value="Plasmid pACP4.1"/>
</dbReference>
<proteinExistence type="predicted"/>
<accession>A0A240UI02</accession>
<dbReference type="RefSeq" id="WP_086928908.1">
    <property type="nucleotide sequence ID" value="NZ_CP021363.1"/>
</dbReference>
<evidence type="ECO:0008006" key="3">
    <source>
        <dbReference type="Google" id="ProtNLM"/>
    </source>
</evidence>
<dbReference type="SUPFAM" id="SSF109604">
    <property type="entry name" value="HD-domain/PDEase-like"/>
    <property type="match status" value="1"/>
</dbReference>
<reference evidence="1" key="1">
    <citation type="submission" date="2017-05" db="EMBL/GenBank/DDBJ databases">
        <title>Polyphasic characterization of four soil-derived phenanthrene-degrading Acidovorax strains and proposal of Acidovorax phenanthrenivorans sp. nov.</title>
        <authorList>
            <person name="Singleton D."/>
            <person name="Lee J."/>
            <person name="Dickey A.N."/>
            <person name="Stroud A."/>
            <person name="Scholl E.H."/>
            <person name="Wright F.A."/>
            <person name="Aitken M.D."/>
        </authorList>
    </citation>
    <scope>NUCLEOTIDE SEQUENCE</scope>
    <source>
        <strain evidence="1">P4</strain>
        <plasmid evidence="1">pACP4.1</plasmid>
    </source>
</reference>
<evidence type="ECO:0000313" key="2">
    <source>
        <dbReference type="Proteomes" id="UP000194440"/>
    </source>
</evidence>
<organism evidence="1 2">
    <name type="scientific">Acidovorax carolinensis</name>
    <dbReference type="NCBI Taxonomy" id="553814"/>
    <lineage>
        <taxon>Bacteria</taxon>
        <taxon>Pseudomonadati</taxon>
        <taxon>Pseudomonadota</taxon>
        <taxon>Betaproteobacteria</taxon>
        <taxon>Burkholderiales</taxon>
        <taxon>Comamonadaceae</taxon>
        <taxon>Acidovorax</taxon>
    </lineage>
</organism>
<keyword evidence="2" id="KW-1185">Reference proteome</keyword>
<dbReference type="Pfam" id="PF13328">
    <property type="entry name" value="HD_4"/>
    <property type="match status" value="1"/>
</dbReference>
<keyword evidence="1" id="KW-0614">Plasmid</keyword>
<gene>
    <name evidence="1" type="ORF">CBP36_19385</name>
</gene>
<sequence>MEALEAYQLAAQLHTGQVDKAGRPYIEHLTRVFLRVQASGGVLSQQIAALLHDAIEDGHATADDLVRIAGVPKEAVELVTVLTRREGQAYADYLVTAKASPRAALVKLADLEDNGDPMRLDLLPEPDGQRLRKKYAHAIRFMTEA</sequence>